<evidence type="ECO:0000259" key="3">
    <source>
        <dbReference type="PROSITE" id="PS50222"/>
    </source>
</evidence>
<dbReference type="SMART" id="SM00054">
    <property type="entry name" value="EFh"/>
    <property type="match status" value="4"/>
</dbReference>
<proteinExistence type="predicted"/>
<dbReference type="PROSITE" id="PS50222">
    <property type="entry name" value="EF_HAND_2"/>
    <property type="match status" value="3"/>
</dbReference>
<sequence length="163" mass="18712">MAKATSFFDPNAPNVVLKSLYLKYDKDGIGKLNKNELTTLFKDDLGMTDSQSEAYSLLLDKDGDANVSFEEFVAWLKSGEKFKNMEDQSRYYKLQKAVSLFKKYDTDGSQTLDNEEFKKLFVEIGGKPSKLEAAVAELDRDGNGRISFQEFLRWLNWIPMEDF</sequence>
<gene>
    <name evidence="4" type="ORF">FSP39_008677</name>
</gene>
<dbReference type="Pfam" id="PF13499">
    <property type="entry name" value="EF-hand_7"/>
    <property type="match status" value="2"/>
</dbReference>
<evidence type="ECO:0000256" key="2">
    <source>
        <dbReference type="ARBA" id="ARBA00022837"/>
    </source>
</evidence>
<dbReference type="Gene3D" id="1.10.238.10">
    <property type="entry name" value="EF-hand"/>
    <property type="match status" value="2"/>
</dbReference>
<dbReference type="GO" id="GO:0005509">
    <property type="term" value="F:calcium ion binding"/>
    <property type="evidence" value="ECO:0007669"/>
    <property type="project" value="InterPro"/>
</dbReference>
<keyword evidence="1" id="KW-0677">Repeat</keyword>
<dbReference type="PANTHER" id="PTHR23050">
    <property type="entry name" value="CALCIUM BINDING PROTEIN"/>
    <property type="match status" value="1"/>
</dbReference>
<name>A0AA88Y3W5_PINIB</name>
<dbReference type="SUPFAM" id="SSF47473">
    <property type="entry name" value="EF-hand"/>
    <property type="match status" value="1"/>
</dbReference>
<dbReference type="InterPro" id="IPR050145">
    <property type="entry name" value="Centrin_CML-like"/>
</dbReference>
<feature type="domain" description="EF-hand" evidence="3">
    <location>
        <begin position="126"/>
        <end position="161"/>
    </location>
</feature>
<keyword evidence="2" id="KW-0106">Calcium</keyword>
<evidence type="ECO:0000313" key="4">
    <source>
        <dbReference type="EMBL" id="KAK3097326.1"/>
    </source>
</evidence>
<dbReference type="InterPro" id="IPR002048">
    <property type="entry name" value="EF_hand_dom"/>
</dbReference>
<feature type="domain" description="EF-hand" evidence="3">
    <location>
        <begin position="58"/>
        <end position="82"/>
    </location>
</feature>
<feature type="domain" description="EF-hand" evidence="3">
    <location>
        <begin position="92"/>
        <end position="125"/>
    </location>
</feature>
<dbReference type="EMBL" id="VSWD01000007">
    <property type="protein sequence ID" value="KAK3097326.1"/>
    <property type="molecule type" value="Genomic_DNA"/>
</dbReference>
<dbReference type="InterPro" id="IPR018247">
    <property type="entry name" value="EF_Hand_1_Ca_BS"/>
</dbReference>
<dbReference type="InterPro" id="IPR011992">
    <property type="entry name" value="EF-hand-dom_pair"/>
</dbReference>
<evidence type="ECO:0000313" key="5">
    <source>
        <dbReference type="Proteomes" id="UP001186944"/>
    </source>
</evidence>
<protein>
    <recommendedName>
        <fullName evidence="3">EF-hand domain-containing protein</fullName>
    </recommendedName>
</protein>
<dbReference type="AlphaFoldDB" id="A0AA88Y3W5"/>
<evidence type="ECO:0000256" key="1">
    <source>
        <dbReference type="ARBA" id="ARBA00022737"/>
    </source>
</evidence>
<comment type="caution">
    <text evidence="4">The sequence shown here is derived from an EMBL/GenBank/DDBJ whole genome shotgun (WGS) entry which is preliminary data.</text>
</comment>
<accession>A0AA88Y3W5</accession>
<organism evidence="4 5">
    <name type="scientific">Pinctada imbricata</name>
    <name type="common">Atlantic pearl-oyster</name>
    <name type="synonym">Pinctada martensii</name>
    <dbReference type="NCBI Taxonomy" id="66713"/>
    <lineage>
        <taxon>Eukaryota</taxon>
        <taxon>Metazoa</taxon>
        <taxon>Spiralia</taxon>
        <taxon>Lophotrochozoa</taxon>
        <taxon>Mollusca</taxon>
        <taxon>Bivalvia</taxon>
        <taxon>Autobranchia</taxon>
        <taxon>Pteriomorphia</taxon>
        <taxon>Pterioida</taxon>
        <taxon>Pterioidea</taxon>
        <taxon>Pteriidae</taxon>
        <taxon>Pinctada</taxon>
    </lineage>
</organism>
<dbReference type="PROSITE" id="PS00018">
    <property type="entry name" value="EF_HAND_1"/>
    <property type="match status" value="1"/>
</dbReference>
<dbReference type="CDD" id="cd00051">
    <property type="entry name" value="EFh"/>
    <property type="match status" value="1"/>
</dbReference>
<keyword evidence="5" id="KW-1185">Reference proteome</keyword>
<reference evidence="4" key="1">
    <citation type="submission" date="2019-08" db="EMBL/GenBank/DDBJ databases">
        <title>The improved chromosome-level genome for the pearl oyster Pinctada fucata martensii using PacBio sequencing and Hi-C.</title>
        <authorList>
            <person name="Zheng Z."/>
        </authorList>
    </citation>
    <scope>NUCLEOTIDE SEQUENCE</scope>
    <source>
        <strain evidence="4">ZZ-2019</strain>
        <tissue evidence="4">Adductor muscle</tissue>
    </source>
</reference>
<dbReference type="Proteomes" id="UP001186944">
    <property type="component" value="Unassembled WGS sequence"/>
</dbReference>